<protein>
    <submittedName>
        <fullName evidence="7">SLC35A1_2_3</fullName>
    </submittedName>
</protein>
<evidence type="ECO:0000313" key="7">
    <source>
        <dbReference type="EMBL" id="CAF2843665.1"/>
    </source>
</evidence>
<evidence type="ECO:0000256" key="4">
    <source>
        <dbReference type="ARBA" id="ARBA00022692"/>
    </source>
</evidence>
<dbReference type="Gene3D" id="1.10.3730.20">
    <property type="match status" value="1"/>
</dbReference>
<dbReference type="EMBL" id="HG994593">
    <property type="protein sequence ID" value="CAF2843665.1"/>
    <property type="molecule type" value="Genomic_DNA"/>
</dbReference>
<dbReference type="InterPro" id="IPR007271">
    <property type="entry name" value="Nuc_sug_transpt"/>
</dbReference>
<evidence type="ECO:0000256" key="1">
    <source>
        <dbReference type="ARBA" id="ARBA00004141"/>
    </source>
</evidence>
<dbReference type="GO" id="GO:0015165">
    <property type="term" value="F:pyrimidine nucleotide-sugar transmembrane transporter activity"/>
    <property type="evidence" value="ECO:0007669"/>
    <property type="project" value="InterPro"/>
</dbReference>
<organism evidence="7 8">
    <name type="scientific">Lepeophtheirus salmonis</name>
    <name type="common">Salmon louse</name>
    <name type="synonym">Caligus salmonis</name>
    <dbReference type="NCBI Taxonomy" id="72036"/>
    <lineage>
        <taxon>Eukaryota</taxon>
        <taxon>Metazoa</taxon>
        <taxon>Ecdysozoa</taxon>
        <taxon>Arthropoda</taxon>
        <taxon>Crustacea</taxon>
        <taxon>Multicrustacea</taxon>
        <taxon>Hexanauplia</taxon>
        <taxon>Copepoda</taxon>
        <taxon>Siphonostomatoida</taxon>
        <taxon>Caligidae</taxon>
        <taxon>Lepeophtheirus</taxon>
    </lineage>
</organism>
<accession>A0A7R8CJT3</accession>
<keyword evidence="5" id="KW-1133">Transmembrane helix</keyword>
<dbReference type="NCBIfam" id="TIGR00803">
    <property type="entry name" value="nst"/>
    <property type="match status" value="1"/>
</dbReference>
<keyword evidence="8" id="KW-1185">Reference proteome</keyword>
<dbReference type="Pfam" id="PF04142">
    <property type="entry name" value="Nuc_sug_transp"/>
    <property type="match status" value="1"/>
</dbReference>
<evidence type="ECO:0000256" key="5">
    <source>
        <dbReference type="ARBA" id="ARBA00022989"/>
    </source>
</evidence>
<comment type="similarity">
    <text evidence="2">Belongs to the nucleotide-sugar transporter family. SLC35A subfamily.</text>
</comment>
<name>A0A7R8CJT3_LEPSM</name>
<dbReference type="Proteomes" id="UP000675881">
    <property type="component" value="Chromosome 14"/>
</dbReference>
<sequence>TSLDIIYSISLRSKHAYSKHILHFGDSNLNSTIVIHPLLQCFYSEIVKTIIVLLLFYKQNTLSFKLTWAAIKNEIIFNPKETIKLIVPGVLYSIQNNIIFIALSNLDAATFQITYQLKILTTSLISIWILGTHINKTKWVALITLMAGVILVQISQHKINEEKATESTEDSHEKSWLIGLGCVLFACISSPFAGVYYEKLVKTGAQCSIVIRNLQLAIFSLTFGFVGVLIEEGTNFFRPGHQFKNFDAIVWAIILIQGTGGLTVAAVVKYTDNIQKDLVIEEKFLIGGVLDVVYSWNYHLIPTFYSLNKGFLQLRNIDFEESLSYSLDAWESILQPLRITVP</sequence>
<dbReference type="OrthoDB" id="408493at2759"/>
<gene>
    <name evidence="7" type="ORF">LSAA_5043</name>
</gene>
<evidence type="ECO:0000256" key="3">
    <source>
        <dbReference type="ARBA" id="ARBA00022597"/>
    </source>
</evidence>
<dbReference type="AlphaFoldDB" id="A0A7R8CJT3"/>
<evidence type="ECO:0000256" key="2">
    <source>
        <dbReference type="ARBA" id="ARBA00009976"/>
    </source>
</evidence>
<keyword evidence="3" id="KW-0813">Transport</keyword>
<proteinExistence type="inferred from homology"/>
<dbReference type="GO" id="GO:0000139">
    <property type="term" value="C:Golgi membrane"/>
    <property type="evidence" value="ECO:0007669"/>
    <property type="project" value="InterPro"/>
</dbReference>
<dbReference type="SUPFAM" id="SSF103481">
    <property type="entry name" value="Multidrug resistance efflux transporter EmrE"/>
    <property type="match status" value="1"/>
</dbReference>
<feature type="non-terminal residue" evidence="7">
    <location>
        <position position="1"/>
    </location>
</feature>
<dbReference type="InterPro" id="IPR037185">
    <property type="entry name" value="EmrE-like"/>
</dbReference>
<keyword evidence="6" id="KW-0472">Membrane</keyword>
<reference evidence="7" key="1">
    <citation type="submission" date="2021-02" db="EMBL/GenBank/DDBJ databases">
        <authorList>
            <person name="Bekaert M."/>
        </authorList>
    </citation>
    <scope>NUCLEOTIDE SEQUENCE</scope>
    <source>
        <strain evidence="7">IoA-00</strain>
    </source>
</reference>
<keyword evidence="4" id="KW-0812">Transmembrane</keyword>
<keyword evidence="3" id="KW-0762">Sugar transport</keyword>
<evidence type="ECO:0000313" key="8">
    <source>
        <dbReference type="Proteomes" id="UP000675881"/>
    </source>
</evidence>
<dbReference type="PANTHER" id="PTHR10231">
    <property type="entry name" value="NUCLEOTIDE-SUGAR TRANSMEMBRANE TRANSPORTER"/>
    <property type="match status" value="1"/>
</dbReference>
<evidence type="ECO:0000256" key="6">
    <source>
        <dbReference type="ARBA" id="ARBA00023136"/>
    </source>
</evidence>
<comment type="subcellular location">
    <subcellularLocation>
        <location evidence="1">Membrane</location>
        <topology evidence="1">Multi-pass membrane protein</topology>
    </subcellularLocation>
</comment>